<protein>
    <submittedName>
        <fullName evidence="3">Transposase</fullName>
    </submittedName>
</protein>
<dbReference type="OrthoDB" id="565387at2"/>
<dbReference type="EMBL" id="PHHC01000130">
    <property type="protein sequence ID" value="PPE03197.1"/>
    <property type="molecule type" value="Genomic_DNA"/>
</dbReference>
<proteinExistence type="predicted"/>
<dbReference type="Proteomes" id="UP000239425">
    <property type="component" value="Unassembled WGS sequence"/>
</dbReference>
<evidence type="ECO:0000313" key="3">
    <source>
        <dbReference type="EMBL" id="PPE03197.1"/>
    </source>
</evidence>
<name>A0A2S5R7D0_9PROT</name>
<feature type="region of interest" description="Disordered" evidence="1">
    <location>
        <begin position="1"/>
        <end position="29"/>
    </location>
</feature>
<dbReference type="Pfam" id="PF01710">
    <property type="entry name" value="HTH_Tnp_IS630"/>
    <property type="match status" value="1"/>
</dbReference>
<dbReference type="AlphaFoldDB" id="A0A2S5R7D0"/>
<comment type="caution">
    <text evidence="3">The sequence shown here is derived from an EMBL/GenBank/DDBJ whole genome shotgun (WGS) entry which is preliminary data.</text>
</comment>
<evidence type="ECO:0000313" key="4">
    <source>
        <dbReference type="Proteomes" id="UP000239425"/>
    </source>
</evidence>
<gene>
    <name evidence="3" type="ORF">HCUR_01361</name>
</gene>
<feature type="domain" description="Transposase Synechocystis PCC 6803" evidence="2">
    <location>
        <begin position="2"/>
        <end position="59"/>
    </location>
</feature>
<dbReference type="InterPro" id="IPR002622">
    <property type="entry name" value="Transposase_14"/>
</dbReference>
<accession>A0A2S5R7D0</accession>
<feature type="compositionally biased region" description="Basic and acidic residues" evidence="1">
    <location>
        <begin position="1"/>
        <end position="26"/>
    </location>
</feature>
<keyword evidence="4" id="KW-1185">Reference proteome</keyword>
<organism evidence="3 4">
    <name type="scientific">Holospora curviuscula</name>
    <dbReference type="NCBI Taxonomy" id="1082868"/>
    <lineage>
        <taxon>Bacteria</taxon>
        <taxon>Pseudomonadati</taxon>
        <taxon>Pseudomonadota</taxon>
        <taxon>Alphaproteobacteria</taxon>
        <taxon>Holosporales</taxon>
        <taxon>Holosporaceae</taxon>
        <taxon>Holospora</taxon>
    </lineage>
</organism>
<dbReference type="RefSeq" id="WP_104207278.1">
    <property type="nucleotide sequence ID" value="NZ_PHHC01000130.1"/>
</dbReference>
<reference evidence="3 4" key="1">
    <citation type="submission" date="2017-11" db="EMBL/GenBank/DDBJ databases">
        <title>Comparative genomic analysis of Holospora spp., intranuclear symbionts of paramecia.</title>
        <authorList>
            <person name="Garushyants S.K."/>
            <person name="Beliavskaya A."/>
            <person name="Malko D.B."/>
            <person name="Logacheva M.D."/>
            <person name="Rautian M.S."/>
            <person name="Gelfand M.S."/>
        </authorList>
    </citation>
    <scope>NUCLEOTIDE SEQUENCE [LARGE SCALE GENOMIC DNA]</scope>
    <source>
        <strain evidence="4">02AZ16</strain>
    </source>
</reference>
<sequence length="94" mass="11058">MKKLSKESIRNDIEEFPDSDPRESSEKLGISESGIQYSIKPLGVTYKKTLHPAKADLEKRFMFCQRIKLREKNGYLLGRKYITPQKKRRPQRSD</sequence>
<evidence type="ECO:0000259" key="2">
    <source>
        <dbReference type="Pfam" id="PF01710"/>
    </source>
</evidence>
<evidence type="ECO:0000256" key="1">
    <source>
        <dbReference type="SAM" id="MobiDB-lite"/>
    </source>
</evidence>